<dbReference type="NCBIfam" id="TIGR02205">
    <property type="entry name" value="septum_zipA"/>
    <property type="match status" value="1"/>
</dbReference>
<evidence type="ECO:0000259" key="11">
    <source>
        <dbReference type="SMART" id="SM00771"/>
    </source>
</evidence>
<dbReference type="GO" id="GO:0005886">
    <property type="term" value="C:plasma membrane"/>
    <property type="evidence" value="ECO:0007669"/>
    <property type="project" value="UniProtKB-SubCell"/>
</dbReference>
<feature type="compositionally biased region" description="Basic and acidic residues" evidence="10">
    <location>
        <begin position="89"/>
        <end position="104"/>
    </location>
</feature>
<organism evidence="12 13">
    <name type="scientific">Endozoicomonas montiporae</name>
    <dbReference type="NCBI Taxonomy" id="1027273"/>
    <lineage>
        <taxon>Bacteria</taxon>
        <taxon>Pseudomonadati</taxon>
        <taxon>Pseudomonadota</taxon>
        <taxon>Gammaproteobacteria</taxon>
        <taxon>Oceanospirillales</taxon>
        <taxon>Endozoicomonadaceae</taxon>
        <taxon>Endozoicomonas</taxon>
    </lineage>
</organism>
<dbReference type="Gene3D" id="3.30.1400.10">
    <property type="entry name" value="ZipA, C-terminal FtsZ-binding domain"/>
    <property type="match status" value="1"/>
</dbReference>
<dbReference type="InterPro" id="IPR011919">
    <property type="entry name" value="Cell_div_ZipA"/>
</dbReference>
<dbReference type="PANTHER" id="PTHR38685">
    <property type="entry name" value="CELL DIVISION PROTEIN ZIPA"/>
    <property type="match status" value="1"/>
</dbReference>
<keyword evidence="1 8" id="KW-1003">Cell membrane</keyword>
<evidence type="ECO:0000313" key="12">
    <source>
        <dbReference type="EMBL" id="KEQ13605.1"/>
    </source>
</evidence>
<keyword evidence="4 8" id="KW-0812">Transmembrane</keyword>
<evidence type="ECO:0000256" key="10">
    <source>
        <dbReference type="SAM" id="MobiDB-lite"/>
    </source>
</evidence>
<feature type="transmembrane region" description="Helical" evidence="8">
    <location>
        <begin position="6"/>
        <end position="25"/>
    </location>
</feature>
<dbReference type="InterPro" id="IPR036765">
    <property type="entry name" value="ZipA_FtsZ-bd_C_sf"/>
</dbReference>
<dbReference type="AlphaFoldDB" id="A0A081N582"/>
<comment type="caution">
    <text evidence="12">The sequence shown here is derived from an EMBL/GenBank/DDBJ whole genome shotgun (WGS) entry which is preliminary data.</text>
</comment>
<reference evidence="12 13" key="1">
    <citation type="submission" date="2014-06" db="EMBL/GenBank/DDBJ databases">
        <title>Whole Genome Sequences of Three Symbiotic Endozoicomonas Bacteria.</title>
        <authorList>
            <person name="Neave M.J."/>
            <person name="Apprill A."/>
            <person name="Voolstra C.R."/>
        </authorList>
    </citation>
    <scope>NUCLEOTIDE SEQUENCE [LARGE SCALE GENOMIC DNA]</scope>
    <source>
        <strain evidence="12 13">LMG 24815</strain>
    </source>
</reference>
<dbReference type="PANTHER" id="PTHR38685:SF1">
    <property type="entry name" value="CELL DIVISION PROTEIN ZIPA"/>
    <property type="match status" value="1"/>
</dbReference>
<comment type="subcellular location">
    <subcellularLocation>
        <location evidence="8">Cell inner membrane</location>
        <topology evidence="8">Single-pass type I membrane protein</topology>
    </subcellularLocation>
    <text evidence="8">Localizes to the Z ring in an FtsZ-dependent manner.</text>
</comment>
<evidence type="ECO:0000256" key="5">
    <source>
        <dbReference type="ARBA" id="ARBA00022989"/>
    </source>
</evidence>
<evidence type="ECO:0000256" key="2">
    <source>
        <dbReference type="ARBA" id="ARBA00022519"/>
    </source>
</evidence>
<dbReference type="HAMAP" id="MF_00509">
    <property type="entry name" value="ZipA"/>
    <property type="match status" value="1"/>
</dbReference>
<feature type="compositionally biased region" description="Polar residues" evidence="10">
    <location>
        <begin position="124"/>
        <end position="135"/>
    </location>
</feature>
<proteinExistence type="inferred from homology"/>
<dbReference type="GO" id="GO:0032153">
    <property type="term" value="C:cell division site"/>
    <property type="evidence" value="ECO:0007669"/>
    <property type="project" value="UniProtKB-UniRule"/>
</dbReference>
<evidence type="ECO:0000256" key="8">
    <source>
        <dbReference type="HAMAP-Rule" id="MF_00509"/>
    </source>
</evidence>
<dbReference type="EMBL" id="JOKG01000003">
    <property type="protein sequence ID" value="KEQ13605.1"/>
    <property type="molecule type" value="Genomic_DNA"/>
</dbReference>
<dbReference type="Pfam" id="PF04354">
    <property type="entry name" value="ZipA_C"/>
    <property type="match status" value="1"/>
</dbReference>
<dbReference type="SMART" id="SM00771">
    <property type="entry name" value="ZipA_C"/>
    <property type="match status" value="1"/>
</dbReference>
<sequence length="344" mass="38384">MDMSLREWLIVIGVIVIIGVIIDGYRRMRLARKRATELTFGIEEVKGYDESFSSELPNGGARRTEVQDELPGTSDPEVTAGTSAPKRSRREDRERSERFDRIEPDFDAMDFGSAIEPDLDLSEPVTSAAVSSRTDSAGDGFEQPAVASEPAHPAQTPRGVQTELQMQPEDELTISEPVPKARTTRKMEKDKEKLSDRPAIEEVVVINVLAKNNELFDGARLLQSVLTAGMRFGDRSIFHRYSSKEGSGQIQFSLANGVKPGTFDIEHMEATETTILSLFLCLPGPEAPQKAFAQMEETAKQLALDLGGELKDENMSVMTQQTLEHCRQRIRDYERKQLTIKLSH</sequence>
<dbReference type="InterPro" id="IPR007449">
    <property type="entry name" value="ZipA_FtsZ-bd_C"/>
</dbReference>
<evidence type="ECO:0000256" key="3">
    <source>
        <dbReference type="ARBA" id="ARBA00022618"/>
    </source>
</evidence>
<evidence type="ECO:0000313" key="13">
    <source>
        <dbReference type="Proteomes" id="UP000028006"/>
    </source>
</evidence>
<feature type="region of interest" description="Disordered" evidence="10">
    <location>
        <begin position="51"/>
        <end position="194"/>
    </location>
</feature>
<keyword evidence="2 8" id="KW-0997">Cell inner membrane</keyword>
<name>A0A081N582_9GAMM</name>
<gene>
    <name evidence="8" type="primary">zipA</name>
    <name evidence="12" type="ORF">GZ77_14905</name>
</gene>
<keyword evidence="6 8" id="KW-0472">Membrane</keyword>
<comment type="function">
    <text evidence="8 9">Essential cell division protein that stabilizes the FtsZ protofilaments by cross-linking them and that serves as a cytoplasmic membrane anchor for the Z ring. Also required for the recruitment to the septal ring of downstream cell division proteins.</text>
</comment>
<evidence type="ECO:0000256" key="9">
    <source>
        <dbReference type="RuleBase" id="RU003612"/>
    </source>
</evidence>
<dbReference type="GO" id="GO:0043093">
    <property type="term" value="P:FtsZ-dependent cytokinesis"/>
    <property type="evidence" value="ECO:0007669"/>
    <property type="project" value="UniProtKB-UniRule"/>
</dbReference>
<comment type="similarity">
    <text evidence="8 9">Belongs to the ZipA family.</text>
</comment>
<protein>
    <recommendedName>
        <fullName evidence="8 9">Cell division protein ZipA</fullName>
    </recommendedName>
</protein>
<keyword evidence="3 8" id="KW-0132">Cell division</keyword>
<keyword evidence="5 8" id="KW-1133">Transmembrane helix</keyword>
<dbReference type="eggNOG" id="COG3115">
    <property type="taxonomic scope" value="Bacteria"/>
</dbReference>
<evidence type="ECO:0000256" key="1">
    <source>
        <dbReference type="ARBA" id="ARBA00022475"/>
    </source>
</evidence>
<dbReference type="Proteomes" id="UP000028006">
    <property type="component" value="Unassembled WGS sequence"/>
</dbReference>
<dbReference type="SUPFAM" id="SSF64383">
    <property type="entry name" value="Cell-division protein ZipA, C-terminal domain"/>
    <property type="match status" value="1"/>
</dbReference>
<accession>A0A081N582</accession>
<feature type="domain" description="ZipA C-terminal FtsZ-binding" evidence="11">
    <location>
        <begin position="200"/>
        <end position="330"/>
    </location>
</feature>
<evidence type="ECO:0000256" key="4">
    <source>
        <dbReference type="ARBA" id="ARBA00022692"/>
    </source>
</evidence>
<evidence type="ECO:0000256" key="7">
    <source>
        <dbReference type="ARBA" id="ARBA00023306"/>
    </source>
</evidence>
<keyword evidence="7 8" id="KW-0131">Cell cycle</keyword>
<evidence type="ECO:0000256" key="6">
    <source>
        <dbReference type="ARBA" id="ARBA00023136"/>
    </source>
</evidence>
<comment type="subunit">
    <text evidence="8">Interacts with FtsZ via their C-terminal domains.</text>
</comment>
<keyword evidence="13" id="KW-1185">Reference proteome</keyword>
<feature type="compositionally biased region" description="Basic and acidic residues" evidence="10">
    <location>
        <begin position="185"/>
        <end position="194"/>
    </location>
</feature>
<dbReference type="GO" id="GO:0000917">
    <property type="term" value="P:division septum assembly"/>
    <property type="evidence" value="ECO:0007669"/>
    <property type="project" value="TreeGrafter"/>
</dbReference>